<evidence type="ECO:0000313" key="2">
    <source>
        <dbReference type="Proteomes" id="UP001249851"/>
    </source>
</evidence>
<dbReference type="EMBL" id="JARQWQ010000010">
    <property type="protein sequence ID" value="KAK2569487.1"/>
    <property type="molecule type" value="Genomic_DNA"/>
</dbReference>
<dbReference type="AlphaFoldDB" id="A0AAD9QY49"/>
<organism evidence="1 2">
    <name type="scientific">Acropora cervicornis</name>
    <name type="common">Staghorn coral</name>
    <dbReference type="NCBI Taxonomy" id="6130"/>
    <lineage>
        <taxon>Eukaryota</taxon>
        <taxon>Metazoa</taxon>
        <taxon>Cnidaria</taxon>
        <taxon>Anthozoa</taxon>
        <taxon>Hexacorallia</taxon>
        <taxon>Scleractinia</taxon>
        <taxon>Astrocoeniina</taxon>
        <taxon>Acroporidae</taxon>
        <taxon>Acropora</taxon>
    </lineage>
</organism>
<name>A0AAD9QY49_ACRCE</name>
<reference evidence="1" key="2">
    <citation type="journal article" date="2023" name="Science">
        <title>Genomic signatures of disease resistance in endangered staghorn corals.</title>
        <authorList>
            <person name="Vollmer S.V."/>
            <person name="Selwyn J.D."/>
            <person name="Despard B.A."/>
            <person name="Roesel C.L."/>
        </authorList>
    </citation>
    <scope>NUCLEOTIDE SEQUENCE</scope>
    <source>
        <strain evidence="1">K2</strain>
    </source>
</reference>
<reference evidence="1" key="1">
    <citation type="journal article" date="2023" name="G3 (Bethesda)">
        <title>Whole genome assembly and annotation of the endangered Caribbean coral Acropora cervicornis.</title>
        <authorList>
            <person name="Selwyn J.D."/>
            <person name="Vollmer S.V."/>
        </authorList>
    </citation>
    <scope>NUCLEOTIDE SEQUENCE</scope>
    <source>
        <strain evidence="1">K2</strain>
    </source>
</reference>
<proteinExistence type="predicted"/>
<keyword evidence="2" id="KW-1185">Reference proteome</keyword>
<dbReference type="Proteomes" id="UP001249851">
    <property type="component" value="Unassembled WGS sequence"/>
</dbReference>
<gene>
    <name evidence="1" type="ORF">P5673_006425</name>
</gene>
<evidence type="ECO:0000313" key="1">
    <source>
        <dbReference type="EMBL" id="KAK2569487.1"/>
    </source>
</evidence>
<accession>A0AAD9QY49</accession>
<protein>
    <submittedName>
        <fullName evidence="1">Uncharacterized protein</fullName>
    </submittedName>
</protein>
<sequence length="93" mass="10924">MCYDVSASLAQRDAIQKQKMKIYADRREDAQERNITPGEIVLMKQPKQNKLRTPYNKAFCSGGDERINDHRWTFKELFFGEHSVIFILRRGGM</sequence>
<comment type="caution">
    <text evidence="1">The sequence shown here is derived from an EMBL/GenBank/DDBJ whole genome shotgun (WGS) entry which is preliminary data.</text>
</comment>